<comment type="caution">
    <text evidence="3">The sequence shown here is derived from an EMBL/GenBank/DDBJ whole genome shotgun (WGS) entry which is preliminary data.</text>
</comment>
<feature type="domain" description="PA14" evidence="2">
    <location>
        <begin position="71"/>
        <end position="220"/>
    </location>
</feature>
<evidence type="ECO:0000259" key="2">
    <source>
        <dbReference type="PROSITE" id="PS51820"/>
    </source>
</evidence>
<evidence type="ECO:0000256" key="1">
    <source>
        <dbReference type="SAM" id="SignalP"/>
    </source>
</evidence>
<name>A0ABR3GE96_9PEZI</name>
<dbReference type="InterPro" id="IPR037524">
    <property type="entry name" value="PA14/GLEYA"/>
</dbReference>
<proteinExistence type="predicted"/>
<keyword evidence="4" id="KW-1185">Reference proteome</keyword>
<sequence>MIGSLSIPGAVLFLSMATSSLSAPVVPLFFLGDIFSCAAPPAPPVDHTPKTCGNEGIAYAIQRHPFKNDFAEFPSLMVDYFHTAKPEQEGKTKRAGFKCDDPKGCSIYGGESVNPETIGVNHRGYFIPRLTGMHTISSKNADDIYLLWLGENAYNGKYTKENADCTASVGQPEKTCSAWLFEGYWYPFRVLMVNGLGPTEFTLTISGPDGEVIMSDTQDYTDACFAQFSCDGSSPAFQPFGEEKA</sequence>
<accession>A0ABR3GE96</accession>
<keyword evidence="1" id="KW-0732">Signal</keyword>
<organism evidence="3 4">
    <name type="scientific">Discina gigas</name>
    <dbReference type="NCBI Taxonomy" id="1032678"/>
    <lineage>
        <taxon>Eukaryota</taxon>
        <taxon>Fungi</taxon>
        <taxon>Dikarya</taxon>
        <taxon>Ascomycota</taxon>
        <taxon>Pezizomycotina</taxon>
        <taxon>Pezizomycetes</taxon>
        <taxon>Pezizales</taxon>
        <taxon>Discinaceae</taxon>
        <taxon>Discina</taxon>
    </lineage>
</organism>
<dbReference type="InterPro" id="IPR018871">
    <property type="entry name" value="GLEYA_adhesin_domain"/>
</dbReference>
<feature type="chain" id="PRO_5046655871" description="PA14 domain-containing protein" evidence="1">
    <location>
        <begin position="23"/>
        <end position="245"/>
    </location>
</feature>
<dbReference type="Proteomes" id="UP001447188">
    <property type="component" value="Unassembled WGS sequence"/>
</dbReference>
<protein>
    <recommendedName>
        <fullName evidence="2">PA14 domain-containing protein</fullName>
    </recommendedName>
</protein>
<evidence type="ECO:0000313" key="4">
    <source>
        <dbReference type="Proteomes" id="UP001447188"/>
    </source>
</evidence>
<feature type="signal peptide" evidence="1">
    <location>
        <begin position="1"/>
        <end position="22"/>
    </location>
</feature>
<dbReference type="Pfam" id="PF10528">
    <property type="entry name" value="GLEYA"/>
    <property type="match status" value="1"/>
</dbReference>
<dbReference type="PROSITE" id="PS51820">
    <property type="entry name" value="PA14"/>
    <property type="match status" value="1"/>
</dbReference>
<dbReference type="Gene3D" id="2.60.120.1560">
    <property type="match status" value="1"/>
</dbReference>
<reference evidence="3 4" key="1">
    <citation type="submission" date="2024-02" db="EMBL/GenBank/DDBJ databases">
        <title>Discinaceae phylogenomics.</title>
        <authorList>
            <person name="Dirks A.C."/>
            <person name="James T.Y."/>
        </authorList>
    </citation>
    <scope>NUCLEOTIDE SEQUENCE [LARGE SCALE GENOMIC DNA]</scope>
    <source>
        <strain evidence="3 4">ACD0624</strain>
    </source>
</reference>
<dbReference type="EMBL" id="JBBBZM010000100">
    <property type="protein sequence ID" value="KAL0634244.1"/>
    <property type="molecule type" value="Genomic_DNA"/>
</dbReference>
<evidence type="ECO:0000313" key="3">
    <source>
        <dbReference type="EMBL" id="KAL0634244.1"/>
    </source>
</evidence>
<gene>
    <name evidence="3" type="ORF">Q9L58_006862</name>
</gene>